<dbReference type="PANTHER" id="PTHR16631">
    <property type="entry name" value="GLUCAN 1,3-BETA-GLUCOSIDASE"/>
    <property type="match status" value="1"/>
</dbReference>
<protein>
    <recommendedName>
        <fullName evidence="11">Endo-1,3-beta-glucanase btgC</fullName>
    </recommendedName>
    <alternativeName>
        <fullName evidence="10">Laminarinase btgC</fullName>
    </alternativeName>
</protein>
<evidence type="ECO:0000313" key="15">
    <source>
        <dbReference type="Proteomes" id="UP001285855"/>
    </source>
</evidence>
<dbReference type="Gene3D" id="2.60.120.430">
    <property type="entry name" value="Galactose-binding lectin"/>
    <property type="match status" value="1"/>
</dbReference>
<dbReference type="SUPFAM" id="SSF49785">
    <property type="entry name" value="Galactose-binding domain-like"/>
    <property type="match status" value="1"/>
</dbReference>
<dbReference type="InterPro" id="IPR006103">
    <property type="entry name" value="Glyco_hydro_2_cat"/>
</dbReference>
<evidence type="ECO:0000256" key="11">
    <source>
        <dbReference type="ARBA" id="ARBA00043078"/>
    </source>
</evidence>
<keyword evidence="3 14" id="KW-0378">Hydrolase</keyword>
<evidence type="ECO:0000256" key="2">
    <source>
        <dbReference type="ARBA" id="ARBA00022475"/>
    </source>
</evidence>
<dbReference type="Pfam" id="PF02836">
    <property type="entry name" value="Glyco_hydro_2_C"/>
    <property type="match status" value="1"/>
</dbReference>
<keyword evidence="15" id="KW-1185">Reference proteome</keyword>
<keyword evidence="6" id="KW-0119">Carbohydrate metabolism</keyword>
<evidence type="ECO:0000256" key="10">
    <source>
        <dbReference type="ARBA" id="ARBA00042373"/>
    </source>
</evidence>
<keyword evidence="12" id="KW-0732">Signal</keyword>
<evidence type="ECO:0000256" key="5">
    <source>
        <dbReference type="ARBA" id="ARBA00023180"/>
    </source>
</evidence>
<dbReference type="InterPro" id="IPR008979">
    <property type="entry name" value="Galactose-bd-like_sf"/>
</dbReference>
<evidence type="ECO:0000256" key="12">
    <source>
        <dbReference type="SAM" id="SignalP"/>
    </source>
</evidence>
<keyword evidence="2" id="KW-1003">Cell membrane</keyword>
<keyword evidence="5" id="KW-0325">Glycoprotein</keyword>
<evidence type="ECO:0000256" key="8">
    <source>
        <dbReference type="ARBA" id="ARBA00023326"/>
    </source>
</evidence>
<comment type="function">
    <text evidence="9">Glucanases play a role in cell expansion during growth, in cell-cell fusion during mating, and in spore release during sporulation. This enzyme may be involved in beta-glucan degradation. Active on laminarin and lichenan.</text>
</comment>
<dbReference type="EMBL" id="JAXDAE010000010">
    <property type="protein sequence ID" value="MDY2587789.1"/>
    <property type="molecule type" value="Genomic_DNA"/>
</dbReference>
<name>A0ABU5ESP3_9FLAO</name>
<evidence type="ECO:0000256" key="1">
    <source>
        <dbReference type="ARBA" id="ARBA00004236"/>
    </source>
</evidence>
<comment type="caution">
    <text evidence="14">The sequence shown here is derived from an EMBL/GenBank/DDBJ whole genome shotgun (WGS) entry which is preliminary data.</text>
</comment>
<dbReference type="GO" id="GO:0016787">
    <property type="term" value="F:hydrolase activity"/>
    <property type="evidence" value="ECO:0007669"/>
    <property type="project" value="UniProtKB-KW"/>
</dbReference>
<sequence>MRLLILFCALSLSAFGQTVVKKVDSKWIMEVDGMPFDIKGVTFGYHDDVANYDTYFKDLKSIGVNTIRTWGTDENTPALLDAAERYNIKVMLGIWLRHGRPGMEDDDSFDYLTDNEGMEAMYNAAMETVNTYKNHPAVLTWGVANEVYLNMATDEEKLVYSKFLECVCSNIKQLDANHPITSVEAWTFGLDWWEQYVPSLDIYGLNSYGPGAGVLQDELDKRQIDKPYIVTEFGVTGEWDAPADKNGVKIEPSDKEKYDAIVKGYSNWIKTKPSCLGVYVFHYSSGTDFGGVWLMTHFNDLYRPQYWAIREAFTGKTPDNSVPVIEAFSLPNETYNSTTWIPVELQVTDAENEALAVSFYYNQREGSRRRRNQMLPLNFRSNLEQGFEIQLPRENGAIKVYAFAKDTYGNLGIASTSIKVKDNIAAKREFKVPKAKLPFYVYKDNEHVPYFPSAYMGNYRAMEVDLNHTAQVHSGKTAIAISYNVGYDWYGFAMVDPANDWGDILGGYDISGAKTFSFWAKSDSSNVMATIGFGLIENDKTYYDTAKKSIEIKLTKEWKKYTIKTKRLDLSCIRSGLVIFSSGTGLPHKIYIDDVVFE</sequence>
<keyword evidence="7" id="KW-0961">Cell wall biogenesis/degradation</keyword>
<reference evidence="14 15" key="1">
    <citation type="submission" date="2023-11" db="EMBL/GenBank/DDBJ databases">
        <title>Winogradskyella pelagius sp. nov., isolated from coastal sediment.</title>
        <authorList>
            <person name="Li F."/>
        </authorList>
    </citation>
    <scope>NUCLEOTIDE SEQUENCE [LARGE SCALE GENOMIC DNA]</scope>
    <source>
        <strain evidence="14 15">KCTC 23502</strain>
    </source>
</reference>
<evidence type="ECO:0000256" key="9">
    <source>
        <dbReference type="ARBA" id="ARBA00037649"/>
    </source>
</evidence>
<dbReference type="Gene3D" id="3.20.20.80">
    <property type="entry name" value="Glycosidases"/>
    <property type="match status" value="1"/>
</dbReference>
<dbReference type="PANTHER" id="PTHR16631:SF17">
    <property type="entry name" value="GLUCAN ENDO-1,3-BETA-GLUCOSIDASE BTGC"/>
    <property type="match status" value="1"/>
</dbReference>
<dbReference type="RefSeq" id="WP_320556142.1">
    <property type="nucleotide sequence ID" value="NZ_JAXDAE010000010.1"/>
</dbReference>
<dbReference type="InterPro" id="IPR050732">
    <property type="entry name" value="Beta-glucan_modifiers"/>
</dbReference>
<evidence type="ECO:0000256" key="3">
    <source>
        <dbReference type="ARBA" id="ARBA00022801"/>
    </source>
</evidence>
<evidence type="ECO:0000313" key="14">
    <source>
        <dbReference type="EMBL" id="MDY2587789.1"/>
    </source>
</evidence>
<evidence type="ECO:0000256" key="7">
    <source>
        <dbReference type="ARBA" id="ARBA00023316"/>
    </source>
</evidence>
<organism evidence="14 15">
    <name type="scientific">Winogradskyella aquimaris</name>
    <dbReference type="NCBI Taxonomy" id="864074"/>
    <lineage>
        <taxon>Bacteria</taxon>
        <taxon>Pseudomonadati</taxon>
        <taxon>Bacteroidota</taxon>
        <taxon>Flavobacteriia</taxon>
        <taxon>Flavobacteriales</taxon>
        <taxon>Flavobacteriaceae</taxon>
        <taxon>Winogradskyella</taxon>
    </lineage>
</organism>
<gene>
    <name evidence="14" type="ORF">SNF14_10585</name>
</gene>
<feature type="chain" id="PRO_5047337662" description="Endo-1,3-beta-glucanase btgC" evidence="12">
    <location>
        <begin position="17"/>
        <end position="598"/>
    </location>
</feature>
<evidence type="ECO:0000256" key="6">
    <source>
        <dbReference type="ARBA" id="ARBA00023277"/>
    </source>
</evidence>
<evidence type="ECO:0000256" key="4">
    <source>
        <dbReference type="ARBA" id="ARBA00023136"/>
    </source>
</evidence>
<dbReference type="InterPro" id="IPR017853">
    <property type="entry name" value="GH"/>
</dbReference>
<feature type="signal peptide" evidence="12">
    <location>
        <begin position="1"/>
        <end position="16"/>
    </location>
</feature>
<dbReference type="Proteomes" id="UP001285855">
    <property type="component" value="Unassembled WGS sequence"/>
</dbReference>
<keyword evidence="4" id="KW-0472">Membrane</keyword>
<evidence type="ECO:0000259" key="13">
    <source>
        <dbReference type="Pfam" id="PF02836"/>
    </source>
</evidence>
<keyword evidence="8" id="KW-0624">Polysaccharide degradation</keyword>
<dbReference type="SUPFAM" id="SSF51445">
    <property type="entry name" value="(Trans)glycosidases"/>
    <property type="match status" value="1"/>
</dbReference>
<comment type="subcellular location">
    <subcellularLocation>
        <location evidence="1">Cell membrane</location>
    </subcellularLocation>
</comment>
<accession>A0ABU5ESP3</accession>
<proteinExistence type="predicted"/>
<feature type="domain" description="Glycoside hydrolase family 2 catalytic" evidence="13">
    <location>
        <begin position="57"/>
        <end position="236"/>
    </location>
</feature>